<dbReference type="Proteomes" id="UP000013015">
    <property type="component" value="Unassembled WGS sequence"/>
</dbReference>
<keyword evidence="1" id="KW-0418">Kinase</keyword>
<gene>
    <name evidence="1" type="primary">qseC</name>
    <name evidence="1" type="ORF">HMPREF9004_1828</name>
</gene>
<keyword evidence="2" id="KW-1185">Reference proteome</keyword>
<evidence type="ECO:0000313" key="2">
    <source>
        <dbReference type="Proteomes" id="UP000013015"/>
    </source>
</evidence>
<dbReference type="AlphaFoldDB" id="N6X1V8"/>
<comment type="caution">
    <text evidence="1">The sequence shown here is derived from an EMBL/GenBank/DDBJ whole genome shotgun (WGS) entry which is preliminary data.</text>
</comment>
<protein>
    <submittedName>
        <fullName evidence="1">Sensor histidine kinase QseC</fullName>
        <ecNumber evidence="1">2.7.13.3</ecNumber>
    </submittedName>
</protein>
<dbReference type="EMBL" id="AQHZ01000028">
    <property type="protein sequence ID" value="ENO17422.1"/>
    <property type="molecule type" value="Genomic_DNA"/>
</dbReference>
<keyword evidence="1" id="KW-0808">Transferase</keyword>
<accession>N6X1V8</accession>
<organism evidence="1 2">
    <name type="scientific">Schaalia cardiffensis F0333</name>
    <dbReference type="NCBI Taxonomy" id="888050"/>
    <lineage>
        <taxon>Bacteria</taxon>
        <taxon>Bacillati</taxon>
        <taxon>Actinomycetota</taxon>
        <taxon>Actinomycetes</taxon>
        <taxon>Actinomycetales</taxon>
        <taxon>Actinomycetaceae</taxon>
        <taxon>Schaalia</taxon>
    </lineage>
</organism>
<dbReference type="HOGENOM" id="CLU_218583_0_0_11"/>
<reference evidence="1 2" key="1">
    <citation type="submission" date="2013-03" db="EMBL/GenBank/DDBJ databases">
        <title>Reference genome for the Human Microbiome Project.</title>
        <authorList>
            <person name="Aqrawi P."/>
            <person name="Ayvaz T."/>
            <person name="Bess C."/>
            <person name="Blankenburg K."/>
            <person name="Coyle M."/>
            <person name="Deng J."/>
            <person name="Forbes L."/>
            <person name="Fowler G."/>
            <person name="Francisco L."/>
            <person name="Fu Q."/>
            <person name="Gibbs R."/>
            <person name="Gross S."/>
            <person name="Gubbala S."/>
            <person name="Hale W."/>
            <person name="Hemphill L."/>
            <person name="Highlander S."/>
            <person name="Hirani K."/>
            <person name="Jackson L."/>
            <person name="Jakkamsetti A."/>
            <person name="Javaid M."/>
            <person name="Jayaseelan J.C."/>
            <person name="Jiang H."/>
            <person name="Joshi V."/>
            <person name="Korchina V."/>
            <person name="Kovar C."/>
            <person name="Lara F."/>
            <person name="Lee S."/>
            <person name="Liu Y."/>
            <person name="Mata R."/>
            <person name="Mathew T."/>
            <person name="Munidasa M."/>
            <person name="Muzny D."/>
            <person name="Nazareth L."/>
            <person name="Ngo R."/>
            <person name="Nguyen L."/>
            <person name="Nguyen N."/>
            <person name="Okwuonu G."/>
            <person name="Ongeri F."/>
            <person name="Palculict T."/>
            <person name="Patil S."/>
            <person name="Petrosino J."/>
            <person name="Pham C."/>
            <person name="Pham P."/>
            <person name="Pu L.-L."/>
            <person name="Qin X."/>
            <person name="Qu J."/>
            <person name="Reid J."/>
            <person name="Ross M."/>
            <person name="Ruth R."/>
            <person name="Saada N."/>
            <person name="San Lucas F."/>
            <person name="Santibanez J."/>
            <person name="Shang Y."/>
            <person name="Simmons D."/>
            <person name="Song X.-Z."/>
            <person name="Tang L.-Y."/>
            <person name="Thornton R."/>
            <person name="Warren J."/>
            <person name="Weissenberger G."/>
            <person name="Wilczek-Boney K."/>
            <person name="Worley K."/>
            <person name="Youmans B."/>
            <person name="Zhang J."/>
            <person name="Zhang L."/>
            <person name="Zhao Z."/>
            <person name="Zhou C."/>
            <person name="Zhu D."/>
            <person name="Zhu Y."/>
        </authorList>
    </citation>
    <scope>NUCLEOTIDE SEQUENCE [LARGE SCALE GENOMIC DNA]</scope>
    <source>
        <strain evidence="1 2">F0333</strain>
    </source>
</reference>
<dbReference type="EC" id="2.7.13.3" evidence="1"/>
<dbReference type="PATRIC" id="fig|888050.3.peg.1749"/>
<dbReference type="GO" id="GO:0004673">
    <property type="term" value="F:protein histidine kinase activity"/>
    <property type="evidence" value="ECO:0007669"/>
    <property type="project" value="UniProtKB-EC"/>
</dbReference>
<sequence length="49" mass="5776">MHTQENPMSATIRRLFARLHAYLTRERRQPSDAVQFCMDRPIYGALVAR</sequence>
<evidence type="ECO:0000313" key="1">
    <source>
        <dbReference type="EMBL" id="ENO17422.1"/>
    </source>
</evidence>
<name>N6X1V8_9ACTO</name>
<proteinExistence type="predicted"/>